<dbReference type="InterPro" id="IPR011095">
    <property type="entry name" value="Dala_Dala_lig_C"/>
</dbReference>
<dbReference type="InterPro" id="IPR013815">
    <property type="entry name" value="ATP_grasp_subdomain_1"/>
</dbReference>
<dbReference type="Proteomes" id="UP001149165">
    <property type="component" value="Unassembled WGS sequence"/>
</dbReference>
<organism evidence="5 6">
    <name type="scientific">Penicillium angulare</name>
    <dbReference type="NCBI Taxonomy" id="116970"/>
    <lineage>
        <taxon>Eukaryota</taxon>
        <taxon>Fungi</taxon>
        <taxon>Dikarya</taxon>
        <taxon>Ascomycota</taxon>
        <taxon>Pezizomycotina</taxon>
        <taxon>Eurotiomycetes</taxon>
        <taxon>Eurotiomycetidae</taxon>
        <taxon>Eurotiales</taxon>
        <taxon>Aspergillaceae</taxon>
        <taxon>Penicillium</taxon>
    </lineage>
</organism>
<comment type="similarity">
    <text evidence="1">Belongs to the D-alanine--D-alanine ligase family.</text>
</comment>
<evidence type="ECO:0000256" key="1">
    <source>
        <dbReference type="ARBA" id="ARBA00010871"/>
    </source>
</evidence>
<keyword evidence="3" id="KW-0547">Nucleotide-binding</keyword>
<dbReference type="PANTHER" id="PTHR23132:SF23">
    <property type="entry name" value="D-ALANINE--D-ALANINE LIGASE B"/>
    <property type="match status" value="1"/>
</dbReference>
<name>A0A9W9F4U7_9EURO</name>
<dbReference type="GO" id="GO:0005524">
    <property type="term" value="F:ATP binding"/>
    <property type="evidence" value="ECO:0007669"/>
    <property type="project" value="UniProtKB-UniRule"/>
</dbReference>
<keyword evidence="2" id="KW-0436">Ligase</keyword>
<dbReference type="PROSITE" id="PS50975">
    <property type="entry name" value="ATP_GRASP"/>
    <property type="match status" value="1"/>
</dbReference>
<dbReference type="Pfam" id="PF07478">
    <property type="entry name" value="Dala_Dala_lig_C"/>
    <property type="match status" value="1"/>
</dbReference>
<sequence length="389" mass="42361">MSTPKPIVAVLYQALPPPMYGGVSKPPKPGGYRDSGADIAYTLKKAGTTVLTPVESPDPSNQDQWCFPDTEEGILAAISKGATHLWANTVLFAEHPLQTSLQLTPHESIRVVGQPPLCADQFDDKSFTNDLLREQGGLTLPKSWTIDDPRPTDRSEVAQNQLQVTLDNVLISINDNYPIVAKPVRGRGSHGVKICRNSSELREHLIYLFDESPRVLVEEYLTGEEGTVTILPPGEPIPGLKTDETKRLHRSLPPVTRFNHVDGIAPYSGKVAVTVNSRAVTAAEMEVDPAYGKIMEECATVAGLLGTTAPLRIDIRRFREGSKFALFDINMKPNITGPGRPGRDDQLSLMGLAAESVGVDYLGFLQYVLGSAPELGELRNYSSPLLQAK</sequence>
<evidence type="ECO:0000256" key="2">
    <source>
        <dbReference type="ARBA" id="ARBA00022598"/>
    </source>
</evidence>
<reference evidence="5" key="2">
    <citation type="journal article" date="2023" name="IMA Fungus">
        <title>Comparative genomic study of the Penicillium genus elucidates a diverse pangenome and 15 lateral gene transfer events.</title>
        <authorList>
            <person name="Petersen C."/>
            <person name="Sorensen T."/>
            <person name="Nielsen M.R."/>
            <person name="Sondergaard T.E."/>
            <person name="Sorensen J.L."/>
            <person name="Fitzpatrick D.A."/>
            <person name="Frisvad J.C."/>
            <person name="Nielsen K.L."/>
        </authorList>
    </citation>
    <scope>NUCLEOTIDE SEQUENCE</scope>
    <source>
        <strain evidence="5">IBT 30069</strain>
    </source>
</reference>
<proteinExistence type="inferred from homology"/>
<evidence type="ECO:0000259" key="4">
    <source>
        <dbReference type="PROSITE" id="PS50975"/>
    </source>
</evidence>
<evidence type="ECO:0000256" key="3">
    <source>
        <dbReference type="PROSITE-ProRule" id="PRU00409"/>
    </source>
</evidence>
<dbReference type="GO" id="GO:0046872">
    <property type="term" value="F:metal ion binding"/>
    <property type="evidence" value="ECO:0007669"/>
    <property type="project" value="InterPro"/>
</dbReference>
<dbReference type="OrthoDB" id="422362at2759"/>
<feature type="domain" description="ATP-grasp" evidence="4">
    <location>
        <begin position="130"/>
        <end position="370"/>
    </location>
</feature>
<dbReference type="PANTHER" id="PTHR23132">
    <property type="entry name" value="D-ALANINE--D-ALANINE LIGASE"/>
    <property type="match status" value="1"/>
</dbReference>
<accession>A0A9W9F4U7</accession>
<evidence type="ECO:0000313" key="5">
    <source>
        <dbReference type="EMBL" id="KAJ5093535.1"/>
    </source>
</evidence>
<reference evidence="5" key="1">
    <citation type="submission" date="2022-11" db="EMBL/GenBank/DDBJ databases">
        <authorList>
            <person name="Petersen C."/>
        </authorList>
    </citation>
    <scope>NUCLEOTIDE SEQUENCE</scope>
    <source>
        <strain evidence="5">IBT 30069</strain>
    </source>
</reference>
<evidence type="ECO:0000313" key="6">
    <source>
        <dbReference type="Proteomes" id="UP001149165"/>
    </source>
</evidence>
<dbReference type="GO" id="GO:0008716">
    <property type="term" value="F:D-alanine-D-alanine ligase activity"/>
    <property type="evidence" value="ECO:0007669"/>
    <property type="project" value="InterPro"/>
</dbReference>
<protein>
    <submittedName>
        <fullName evidence="5">Glutathione synthetase ATP-binding domain-like protein</fullName>
    </submittedName>
</protein>
<keyword evidence="6" id="KW-1185">Reference proteome</keyword>
<dbReference type="InterPro" id="IPR011761">
    <property type="entry name" value="ATP-grasp"/>
</dbReference>
<dbReference type="AlphaFoldDB" id="A0A9W9F4U7"/>
<dbReference type="Gene3D" id="3.30.470.20">
    <property type="entry name" value="ATP-grasp fold, B domain"/>
    <property type="match status" value="1"/>
</dbReference>
<dbReference type="Gene3D" id="3.30.1490.20">
    <property type="entry name" value="ATP-grasp fold, A domain"/>
    <property type="match status" value="1"/>
</dbReference>
<dbReference type="EMBL" id="JAPQKH010000006">
    <property type="protein sequence ID" value="KAJ5093535.1"/>
    <property type="molecule type" value="Genomic_DNA"/>
</dbReference>
<comment type="caution">
    <text evidence="5">The sequence shown here is derived from an EMBL/GenBank/DDBJ whole genome shotgun (WGS) entry which is preliminary data.</text>
</comment>
<keyword evidence="3 5" id="KW-0067">ATP-binding</keyword>
<dbReference type="SUPFAM" id="SSF56059">
    <property type="entry name" value="Glutathione synthetase ATP-binding domain-like"/>
    <property type="match status" value="1"/>
</dbReference>
<gene>
    <name evidence="5" type="ORF">N7456_009396</name>
</gene>